<dbReference type="Pfam" id="PF12771">
    <property type="entry name" value="SusD-like_2"/>
    <property type="match status" value="1"/>
</dbReference>
<evidence type="ECO:0000313" key="2">
    <source>
        <dbReference type="Proteomes" id="UP001501508"/>
    </source>
</evidence>
<protein>
    <submittedName>
        <fullName evidence="1">SusD/RagB family nutrient-binding outer membrane lipoprotein</fullName>
    </submittedName>
</protein>
<keyword evidence="1" id="KW-0449">Lipoprotein</keyword>
<dbReference type="Gene3D" id="1.25.40.390">
    <property type="match status" value="1"/>
</dbReference>
<dbReference type="InterPro" id="IPR011990">
    <property type="entry name" value="TPR-like_helical_dom_sf"/>
</dbReference>
<proteinExistence type="predicted"/>
<organism evidence="1 2">
    <name type="scientific">Ravibacter arvi</name>
    <dbReference type="NCBI Taxonomy" id="2051041"/>
    <lineage>
        <taxon>Bacteria</taxon>
        <taxon>Pseudomonadati</taxon>
        <taxon>Bacteroidota</taxon>
        <taxon>Cytophagia</taxon>
        <taxon>Cytophagales</taxon>
        <taxon>Spirosomataceae</taxon>
        <taxon>Ravibacter</taxon>
    </lineage>
</organism>
<dbReference type="InterPro" id="IPR041662">
    <property type="entry name" value="SusD-like_2"/>
</dbReference>
<keyword evidence="2" id="KW-1185">Reference proteome</keyword>
<evidence type="ECO:0000313" key="1">
    <source>
        <dbReference type="EMBL" id="GAA4447928.1"/>
    </source>
</evidence>
<gene>
    <name evidence="1" type="ORF">GCM10023091_43670</name>
</gene>
<name>A0ABP8MDW1_9BACT</name>
<sequence>MATAGLSACDNGFEELNKNPLTVTQEQFKAEYLFSTAQYRTFRGDETNSLYYGSTMTQQMATLSDRGIFDFFGDKYVYHESANDNLWLATYDGGLGPVKLLEDIFHLAEGKDDYHNLVQMTRIWRTIVYSRLTDMYGDIPYSEAGKGYYDRLFRPKYDAQKDIYSHMLAELEDATAKLDVSRKTFASADIAYKGDITKWKKLGYSMMLRLGMRLSKVDPESARLWADKAFKGGTFASNADNLVIRGADAAGANSNLVNGQSEMFRVGFVPGKLSATFFNFMKNGGDPRLKYIAAIYPDWRNNSVKDTNPAIQKGLPNGLNATTVKSDPSYDPTKNEHQYSGVNRDIFAKFDGPRFFATFAESEFLLAEAAVRGWITADAKARYESGVAGAMKVLTTYDASAVISDQDIAAYLLANPYSGAMGTEKALEQINTQYWAATFLNGYETYANLRRSGYPKLVPVQYPDNDSNGKIPSRLRYPQSEMVYNKVSYETAVGRQGADNFNTKIWWDK</sequence>
<dbReference type="Proteomes" id="UP001501508">
    <property type="component" value="Unassembled WGS sequence"/>
</dbReference>
<dbReference type="EMBL" id="BAABEY010000036">
    <property type="protein sequence ID" value="GAA4447928.1"/>
    <property type="molecule type" value="Genomic_DNA"/>
</dbReference>
<accession>A0ABP8MDW1</accession>
<dbReference type="SUPFAM" id="SSF48452">
    <property type="entry name" value="TPR-like"/>
    <property type="match status" value="1"/>
</dbReference>
<comment type="caution">
    <text evidence="1">The sequence shown here is derived from an EMBL/GenBank/DDBJ whole genome shotgun (WGS) entry which is preliminary data.</text>
</comment>
<reference evidence="2" key="1">
    <citation type="journal article" date="2019" name="Int. J. Syst. Evol. Microbiol.">
        <title>The Global Catalogue of Microorganisms (GCM) 10K type strain sequencing project: providing services to taxonomists for standard genome sequencing and annotation.</title>
        <authorList>
            <consortium name="The Broad Institute Genomics Platform"/>
            <consortium name="The Broad Institute Genome Sequencing Center for Infectious Disease"/>
            <person name="Wu L."/>
            <person name="Ma J."/>
        </authorList>
    </citation>
    <scope>NUCLEOTIDE SEQUENCE [LARGE SCALE GENOMIC DNA]</scope>
    <source>
        <strain evidence="2">JCM 31920</strain>
    </source>
</reference>